<keyword evidence="2" id="KW-1185">Reference proteome</keyword>
<proteinExistence type="predicted"/>
<evidence type="ECO:0000313" key="1">
    <source>
        <dbReference type="EMBL" id="ABK78271.1"/>
    </source>
</evidence>
<protein>
    <submittedName>
        <fullName evidence="1">Uncharacterized protein</fullName>
    </submittedName>
</protein>
<dbReference type="HOGENOM" id="CLU_745145_0_0_2"/>
<gene>
    <name evidence="1" type="ordered locus">CENSYa_1653</name>
</gene>
<reference evidence="1 2" key="1">
    <citation type="journal article" date="2006" name="Proc. Natl. Acad. Sci. U.S.A.">
        <title>Genomic analysis of the uncultivated marine crenarchaeote Cenarchaeum symbiosum.</title>
        <authorList>
            <person name="Hallam S.J."/>
            <person name="Konstantinidis K.T."/>
            <person name="Putnam N."/>
            <person name="Schleper C."/>
            <person name="Watanabe Y."/>
            <person name="Sugahara J."/>
            <person name="Preston C."/>
            <person name="de la Torre J."/>
            <person name="Richardson P.M."/>
            <person name="DeLong E.F."/>
        </authorList>
    </citation>
    <scope>NUCLEOTIDE SEQUENCE [LARGE SCALE GENOMIC DNA]</scope>
    <source>
        <strain evidence="2">A</strain>
    </source>
</reference>
<dbReference type="PATRIC" id="fig|414004.10.peg.1508"/>
<dbReference type="AlphaFoldDB" id="A0RY54"/>
<accession>A0RY54</accession>
<evidence type="ECO:0000313" key="2">
    <source>
        <dbReference type="Proteomes" id="UP000000758"/>
    </source>
</evidence>
<organism evidence="1 2">
    <name type="scientific">Cenarchaeum symbiosum (strain A)</name>
    <dbReference type="NCBI Taxonomy" id="414004"/>
    <lineage>
        <taxon>Archaea</taxon>
        <taxon>Nitrososphaerota</taxon>
        <taxon>Candidatus Cenarchaeales</taxon>
        <taxon>Candidatus Cenarchaeaceae</taxon>
        <taxon>Candidatus Cenarchaeum</taxon>
    </lineage>
</organism>
<dbReference type="EnsemblBacteria" id="ABK78271">
    <property type="protein sequence ID" value="ABK78271"/>
    <property type="gene ID" value="CENSYa_1653"/>
</dbReference>
<dbReference type="KEGG" id="csy:CENSYa_1653"/>
<sequence>MTGKDSSLSSKEALMGTKPGREILKQGLFKSAGYRLYSKYKDEYEAEFPAFRRRFAEGLLEQIKSDPDPAETQKIFAREVGSDIMALGSSEAEAAKARLGDPTVLKDRVDRITDSNFVKMTFPVFSALYDAAASIDGRDDPGLRRDLVEGHIIAIDLSEPMDRIMDRDEDIEYLDDYRLMNPYILNMARAKIARGGKEVLRVFEEGFREAREGQRLDVELKSRPTGITGEEMEESYKKYRSVMGTAGRNMALDNSRLGEAFYTGMAGAAEGVGCGNEIEDSIRDAAVKVPSWPLYYALSSGSVRRGFELAMERGRQYLRDARLGMGMLPEGFEYRDFLEFLFLSVEHYNEHWYGRLQKSGLWDKLEAGLPVAGP</sequence>
<dbReference type="Proteomes" id="UP000000758">
    <property type="component" value="Chromosome"/>
</dbReference>
<dbReference type="STRING" id="414004.CENSYa_1653"/>
<name>A0RY54_CENSY</name>
<dbReference type="EMBL" id="DP000238">
    <property type="protein sequence ID" value="ABK78271.1"/>
    <property type="molecule type" value="Genomic_DNA"/>
</dbReference>